<sequence>MYLLHIERSLTLVASFGYLDFLFLAIIIFSSLAGFFKGFAKELCAFFGVIFGIFFASRFAYECGEWFRNTVIDIKNETFDTIIGFLIIYLIIWVFSFLIGKLLDKLFNSALPKYLNKLLGMFFGAIKSFLAIAIILHLAFRLEMLESLKAHCAYNSTLYEIMDKIASNLISSKLISNAPKNTQEVKQELENMKNEMIDKVQESGEQLIDKTKDTIQNLSQPTPSQSTTSQEGQ</sequence>
<dbReference type="GO" id="GO:0016020">
    <property type="term" value="C:membrane"/>
    <property type="evidence" value="ECO:0007669"/>
    <property type="project" value="UniProtKB-SubCell"/>
</dbReference>
<proteinExistence type="predicted"/>
<feature type="transmembrane region" description="Helical" evidence="7">
    <location>
        <begin position="81"/>
        <end position="103"/>
    </location>
</feature>
<dbReference type="AlphaFoldDB" id="A0A3D8IX99"/>
<keyword evidence="2 7" id="KW-0812">Transmembrane</keyword>
<feature type="coiled-coil region" evidence="5">
    <location>
        <begin position="175"/>
        <end position="206"/>
    </location>
</feature>
<evidence type="ECO:0000256" key="5">
    <source>
        <dbReference type="SAM" id="Coils"/>
    </source>
</evidence>
<dbReference type="Pfam" id="PF02674">
    <property type="entry name" value="Colicin_V"/>
    <property type="match status" value="1"/>
</dbReference>
<evidence type="ECO:0000313" key="9">
    <source>
        <dbReference type="Proteomes" id="UP000257067"/>
    </source>
</evidence>
<feature type="transmembrane region" description="Helical" evidence="7">
    <location>
        <begin position="115"/>
        <end position="140"/>
    </location>
</feature>
<protein>
    <submittedName>
        <fullName evidence="8">CvpA family protein</fullName>
    </submittedName>
</protein>
<evidence type="ECO:0000313" key="8">
    <source>
        <dbReference type="EMBL" id="RDU69234.1"/>
    </source>
</evidence>
<dbReference type="PANTHER" id="PTHR37306:SF1">
    <property type="entry name" value="COLICIN V PRODUCTION PROTEIN"/>
    <property type="match status" value="1"/>
</dbReference>
<dbReference type="InterPro" id="IPR003825">
    <property type="entry name" value="Colicin-V_CvpA"/>
</dbReference>
<keyword evidence="9" id="KW-1185">Reference proteome</keyword>
<keyword evidence="5" id="KW-0175">Coiled coil</keyword>
<accession>A0A3D8IX99</accession>
<dbReference type="EMBL" id="NXLU01000003">
    <property type="protein sequence ID" value="RDU69234.1"/>
    <property type="molecule type" value="Genomic_DNA"/>
</dbReference>
<dbReference type="Proteomes" id="UP000257067">
    <property type="component" value="Unassembled WGS sequence"/>
</dbReference>
<evidence type="ECO:0000256" key="4">
    <source>
        <dbReference type="ARBA" id="ARBA00023136"/>
    </source>
</evidence>
<dbReference type="GO" id="GO:0009403">
    <property type="term" value="P:toxin biosynthetic process"/>
    <property type="evidence" value="ECO:0007669"/>
    <property type="project" value="InterPro"/>
</dbReference>
<keyword evidence="4 7" id="KW-0472">Membrane</keyword>
<feature type="transmembrane region" description="Helical" evidence="7">
    <location>
        <begin position="12"/>
        <end position="36"/>
    </location>
</feature>
<feature type="region of interest" description="Disordered" evidence="6">
    <location>
        <begin position="210"/>
        <end position="233"/>
    </location>
</feature>
<comment type="caution">
    <text evidence="8">The sequence shown here is derived from an EMBL/GenBank/DDBJ whole genome shotgun (WGS) entry which is preliminary data.</text>
</comment>
<name>A0A3D8IX99_9HELI</name>
<dbReference type="OrthoDB" id="5329139at2"/>
<evidence type="ECO:0000256" key="1">
    <source>
        <dbReference type="ARBA" id="ARBA00004141"/>
    </source>
</evidence>
<organism evidence="8 9">
    <name type="scientific">Helicobacter cholecystus</name>
    <dbReference type="NCBI Taxonomy" id="45498"/>
    <lineage>
        <taxon>Bacteria</taxon>
        <taxon>Pseudomonadati</taxon>
        <taxon>Campylobacterota</taxon>
        <taxon>Epsilonproteobacteria</taxon>
        <taxon>Campylobacterales</taxon>
        <taxon>Helicobacteraceae</taxon>
        <taxon>Helicobacter</taxon>
    </lineage>
</organism>
<evidence type="ECO:0000256" key="7">
    <source>
        <dbReference type="SAM" id="Phobius"/>
    </source>
</evidence>
<reference evidence="8 9" key="1">
    <citation type="submission" date="2018-04" db="EMBL/GenBank/DDBJ databases">
        <title>Novel Campyloabacter and Helicobacter Species and Strains.</title>
        <authorList>
            <person name="Mannion A.J."/>
            <person name="Shen Z."/>
            <person name="Fox J.G."/>
        </authorList>
    </citation>
    <scope>NUCLEOTIDE SEQUENCE [LARGE SCALE GENOMIC DNA]</scope>
    <source>
        <strain evidence="8 9">ATCC 700242</strain>
    </source>
</reference>
<keyword evidence="3 7" id="KW-1133">Transmembrane helix</keyword>
<feature type="transmembrane region" description="Helical" evidence="7">
    <location>
        <begin position="43"/>
        <end position="61"/>
    </location>
</feature>
<evidence type="ECO:0000256" key="3">
    <source>
        <dbReference type="ARBA" id="ARBA00022989"/>
    </source>
</evidence>
<dbReference type="PANTHER" id="PTHR37306">
    <property type="entry name" value="COLICIN V PRODUCTION PROTEIN"/>
    <property type="match status" value="1"/>
</dbReference>
<evidence type="ECO:0000256" key="6">
    <source>
        <dbReference type="SAM" id="MobiDB-lite"/>
    </source>
</evidence>
<feature type="compositionally biased region" description="Low complexity" evidence="6">
    <location>
        <begin position="219"/>
        <end position="233"/>
    </location>
</feature>
<gene>
    <name evidence="8" type="ORF">CQA62_03585</name>
</gene>
<comment type="subcellular location">
    <subcellularLocation>
        <location evidence="1">Membrane</location>
        <topology evidence="1">Multi-pass membrane protein</topology>
    </subcellularLocation>
</comment>
<evidence type="ECO:0000256" key="2">
    <source>
        <dbReference type="ARBA" id="ARBA00022692"/>
    </source>
</evidence>